<evidence type="ECO:0000259" key="1">
    <source>
        <dbReference type="Pfam" id="PF04545"/>
    </source>
</evidence>
<dbReference type="KEGG" id="hsd:SD1D_1497"/>
<dbReference type="Pfam" id="PF04545">
    <property type="entry name" value="Sigma70_r4"/>
    <property type="match status" value="1"/>
</dbReference>
<feature type="domain" description="RNA polymerase sigma-70 region 4" evidence="1">
    <location>
        <begin position="93"/>
        <end position="137"/>
    </location>
</feature>
<dbReference type="EMBL" id="LN879430">
    <property type="protein sequence ID" value="CUH93043.1"/>
    <property type="molecule type" value="Genomic_DNA"/>
</dbReference>
<name>A0A0K8J6P9_9FIRM</name>
<dbReference type="OrthoDB" id="9843095at2"/>
<dbReference type="InterPro" id="IPR036388">
    <property type="entry name" value="WH-like_DNA-bd_sf"/>
</dbReference>
<organism evidence="2 3">
    <name type="scientific">Herbinix luporum</name>
    <dbReference type="NCBI Taxonomy" id="1679721"/>
    <lineage>
        <taxon>Bacteria</taxon>
        <taxon>Bacillati</taxon>
        <taxon>Bacillota</taxon>
        <taxon>Clostridia</taxon>
        <taxon>Lachnospirales</taxon>
        <taxon>Lachnospiraceae</taxon>
        <taxon>Herbinix</taxon>
    </lineage>
</organism>
<sequence>MDTSQIIKIIKEELSEAETRIIQRLSAEESSHSEDNAPLKPLPENENYAKALKSYLAGGTHSGTAKELGVSMAQVKKYYTWLVKNGYLPIENAELSEAEQRVVDCIYERKMSLRETAQELGCSVSNVTYRRDSALRKGYVPKNTK</sequence>
<dbReference type="InterPro" id="IPR013324">
    <property type="entry name" value="RNA_pol_sigma_r3/r4-like"/>
</dbReference>
<proteinExistence type="predicted"/>
<dbReference type="GO" id="GO:0003700">
    <property type="term" value="F:DNA-binding transcription factor activity"/>
    <property type="evidence" value="ECO:0007669"/>
    <property type="project" value="InterPro"/>
</dbReference>
<dbReference type="GO" id="GO:0006352">
    <property type="term" value="P:DNA-templated transcription initiation"/>
    <property type="evidence" value="ECO:0007669"/>
    <property type="project" value="InterPro"/>
</dbReference>
<dbReference type="SUPFAM" id="SSF88659">
    <property type="entry name" value="Sigma3 and sigma4 domains of RNA polymerase sigma factors"/>
    <property type="match status" value="1"/>
</dbReference>
<dbReference type="AlphaFoldDB" id="A0A0K8J6P9"/>
<protein>
    <recommendedName>
        <fullName evidence="1">RNA polymerase sigma-70 region 4 domain-containing protein</fullName>
    </recommendedName>
</protein>
<gene>
    <name evidence="2" type="ORF">SD1D_1497</name>
</gene>
<dbReference type="Gene3D" id="1.10.10.10">
    <property type="entry name" value="Winged helix-like DNA-binding domain superfamily/Winged helix DNA-binding domain"/>
    <property type="match status" value="1"/>
</dbReference>
<accession>A0A0K8J6P9</accession>
<dbReference type="Proteomes" id="UP000196053">
    <property type="component" value="Chromosome I"/>
</dbReference>
<dbReference type="RefSeq" id="WP_058258336.1">
    <property type="nucleotide sequence ID" value="NZ_LN879430.1"/>
</dbReference>
<evidence type="ECO:0000313" key="2">
    <source>
        <dbReference type="EMBL" id="CUH93043.1"/>
    </source>
</evidence>
<dbReference type="InterPro" id="IPR007630">
    <property type="entry name" value="RNA_pol_sigma70_r4"/>
</dbReference>
<reference evidence="3" key="1">
    <citation type="submission" date="2015-09" db="EMBL/GenBank/DDBJ databases">
        <authorList>
            <person name="Wibberg D."/>
        </authorList>
    </citation>
    <scope>NUCLEOTIDE SEQUENCE [LARGE SCALE GENOMIC DNA]</scope>
    <source>
        <strain evidence="3">SD1D</strain>
    </source>
</reference>
<evidence type="ECO:0000313" key="3">
    <source>
        <dbReference type="Proteomes" id="UP000196053"/>
    </source>
</evidence>
<keyword evidence="3" id="KW-1185">Reference proteome</keyword>